<dbReference type="InterPro" id="IPR011991">
    <property type="entry name" value="ArsR-like_HTH"/>
</dbReference>
<dbReference type="SUPFAM" id="SSF46785">
    <property type="entry name" value="Winged helix' DNA-binding domain"/>
    <property type="match status" value="1"/>
</dbReference>
<evidence type="ECO:0000313" key="3">
    <source>
        <dbReference type="Proteomes" id="UP000646365"/>
    </source>
</evidence>
<feature type="region of interest" description="Disordered" evidence="1">
    <location>
        <begin position="1"/>
        <end position="26"/>
    </location>
</feature>
<comment type="caution">
    <text evidence="2">The sequence shown here is derived from an EMBL/GenBank/DDBJ whole genome shotgun (WGS) entry which is preliminary data.</text>
</comment>
<sequence length="173" mass="19404">MSDDTSTDDDEVTPKPAGKAKTTRQSEKKWGADVMALGFCVLPSLIFRAQRRLGLNPTQLAVLLQLADFWWDQGRKPFPKKADLADRLALSERQVQRHIADLEKAGFVKRIERKVSRRGKISNEYDLTGLVEKLKTLEPQFREVAEEAKARRKAVAKPGYRPAAKASPTTATT</sequence>
<dbReference type="AlphaFoldDB" id="A0A8J2YSA4"/>
<evidence type="ECO:0000256" key="1">
    <source>
        <dbReference type="SAM" id="MobiDB-lite"/>
    </source>
</evidence>
<organism evidence="2 3">
    <name type="scientific">Aliidongia dinghuensis</name>
    <dbReference type="NCBI Taxonomy" id="1867774"/>
    <lineage>
        <taxon>Bacteria</taxon>
        <taxon>Pseudomonadati</taxon>
        <taxon>Pseudomonadota</taxon>
        <taxon>Alphaproteobacteria</taxon>
        <taxon>Rhodospirillales</taxon>
        <taxon>Dongiaceae</taxon>
        <taxon>Aliidongia</taxon>
    </lineage>
</organism>
<dbReference type="InterPro" id="IPR036388">
    <property type="entry name" value="WH-like_DNA-bd_sf"/>
</dbReference>
<feature type="compositionally biased region" description="Acidic residues" evidence="1">
    <location>
        <begin position="1"/>
        <end position="11"/>
    </location>
</feature>
<accession>A0A8J2YSA4</accession>
<proteinExistence type="predicted"/>
<dbReference type="Gene3D" id="1.10.10.10">
    <property type="entry name" value="Winged helix-like DNA-binding domain superfamily/Winged helix DNA-binding domain"/>
    <property type="match status" value="1"/>
</dbReference>
<dbReference type="InterPro" id="IPR036390">
    <property type="entry name" value="WH_DNA-bd_sf"/>
</dbReference>
<evidence type="ECO:0008006" key="4">
    <source>
        <dbReference type="Google" id="ProtNLM"/>
    </source>
</evidence>
<keyword evidence="3" id="KW-1185">Reference proteome</keyword>
<name>A0A8J2YSA4_9PROT</name>
<dbReference type="GO" id="GO:0006355">
    <property type="term" value="P:regulation of DNA-templated transcription"/>
    <property type="evidence" value="ECO:0007669"/>
    <property type="project" value="UniProtKB-ARBA"/>
</dbReference>
<reference evidence="2" key="2">
    <citation type="submission" date="2020-09" db="EMBL/GenBank/DDBJ databases">
        <authorList>
            <person name="Sun Q."/>
            <person name="Zhou Y."/>
        </authorList>
    </citation>
    <scope>NUCLEOTIDE SEQUENCE</scope>
    <source>
        <strain evidence="2">CGMCC 1.15725</strain>
    </source>
</reference>
<dbReference type="EMBL" id="BMJQ01000005">
    <property type="protein sequence ID" value="GGF15105.1"/>
    <property type="molecule type" value="Genomic_DNA"/>
</dbReference>
<dbReference type="Proteomes" id="UP000646365">
    <property type="component" value="Unassembled WGS sequence"/>
</dbReference>
<dbReference type="CDD" id="cd00090">
    <property type="entry name" value="HTH_ARSR"/>
    <property type="match status" value="1"/>
</dbReference>
<reference evidence="2" key="1">
    <citation type="journal article" date="2014" name="Int. J. Syst. Evol. Microbiol.">
        <title>Complete genome sequence of Corynebacterium casei LMG S-19264T (=DSM 44701T), isolated from a smear-ripened cheese.</title>
        <authorList>
            <consortium name="US DOE Joint Genome Institute (JGI-PGF)"/>
            <person name="Walter F."/>
            <person name="Albersmeier A."/>
            <person name="Kalinowski J."/>
            <person name="Ruckert C."/>
        </authorList>
    </citation>
    <scope>NUCLEOTIDE SEQUENCE</scope>
    <source>
        <strain evidence="2">CGMCC 1.15725</strain>
    </source>
</reference>
<feature type="region of interest" description="Disordered" evidence="1">
    <location>
        <begin position="152"/>
        <end position="173"/>
    </location>
</feature>
<dbReference type="Pfam" id="PF13730">
    <property type="entry name" value="HTH_36"/>
    <property type="match status" value="1"/>
</dbReference>
<feature type="compositionally biased region" description="Low complexity" evidence="1">
    <location>
        <begin position="162"/>
        <end position="173"/>
    </location>
</feature>
<evidence type="ECO:0000313" key="2">
    <source>
        <dbReference type="EMBL" id="GGF15105.1"/>
    </source>
</evidence>
<protein>
    <recommendedName>
        <fullName evidence="4">Helix-turn-helix domain-containing protein</fullName>
    </recommendedName>
</protein>
<gene>
    <name evidence="2" type="ORF">GCM10011611_21080</name>
</gene>
<dbReference type="RefSeq" id="WP_189045417.1">
    <property type="nucleotide sequence ID" value="NZ_BMJQ01000005.1"/>
</dbReference>